<keyword evidence="2" id="KW-1185">Reference proteome</keyword>
<evidence type="ECO:0000313" key="2">
    <source>
        <dbReference type="Proteomes" id="UP000029224"/>
    </source>
</evidence>
<sequence length="41" mass="4719">MLSNVIEFEKSSEIAWIPRCSQVQLILYQVATSFMLQLTIS</sequence>
<reference evidence="1 2" key="1">
    <citation type="submission" date="2014-09" db="EMBL/GenBank/DDBJ databases">
        <title>Vibrio maritimus JCM 19240. (C210) whole genome shotgun sequence.</title>
        <authorList>
            <person name="Sawabe T."/>
            <person name="Meirelles P."/>
            <person name="Nakanishi M."/>
            <person name="Sayaka M."/>
            <person name="Hattori M."/>
            <person name="Ohkuma M."/>
        </authorList>
    </citation>
    <scope>NUCLEOTIDE SEQUENCE [LARGE SCALE GENOMIC DNA]</scope>
    <source>
        <strain evidence="1 2">JCM 19240</strain>
    </source>
</reference>
<reference evidence="1 2" key="2">
    <citation type="submission" date="2014-09" db="EMBL/GenBank/DDBJ databases">
        <authorList>
            <consortium name="NBRP consortium"/>
            <person name="Sawabe T."/>
            <person name="Meirelles P."/>
            <person name="Nakanishi M."/>
            <person name="Sayaka M."/>
            <person name="Hattori M."/>
            <person name="Ohkuma M."/>
        </authorList>
    </citation>
    <scope>NUCLEOTIDE SEQUENCE [LARGE SCALE GENOMIC DNA]</scope>
    <source>
        <strain evidence="1 2">JCM 19240</strain>
    </source>
</reference>
<dbReference type="EMBL" id="BBMT01000013">
    <property type="protein sequence ID" value="GAL36886.1"/>
    <property type="molecule type" value="Genomic_DNA"/>
</dbReference>
<accession>A0A090TAD4</accession>
<protein>
    <submittedName>
        <fullName evidence="1">Uncharacterized protein</fullName>
    </submittedName>
</protein>
<gene>
    <name evidence="1" type="ORF">JCM19240_3852</name>
</gene>
<comment type="caution">
    <text evidence="1">The sequence shown here is derived from an EMBL/GenBank/DDBJ whole genome shotgun (WGS) entry which is preliminary data.</text>
</comment>
<dbReference type="AlphaFoldDB" id="A0A090TAD4"/>
<dbReference type="Proteomes" id="UP000029224">
    <property type="component" value="Unassembled WGS sequence"/>
</dbReference>
<organism evidence="1 2">
    <name type="scientific">Vibrio maritimus</name>
    <dbReference type="NCBI Taxonomy" id="990268"/>
    <lineage>
        <taxon>Bacteria</taxon>
        <taxon>Pseudomonadati</taxon>
        <taxon>Pseudomonadota</taxon>
        <taxon>Gammaproteobacteria</taxon>
        <taxon>Vibrionales</taxon>
        <taxon>Vibrionaceae</taxon>
        <taxon>Vibrio</taxon>
    </lineage>
</organism>
<evidence type="ECO:0000313" key="1">
    <source>
        <dbReference type="EMBL" id="GAL36886.1"/>
    </source>
</evidence>
<name>A0A090TAD4_9VIBR</name>
<proteinExistence type="predicted"/>